<dbReference type="InParanoid" id="A0A6P8J4F1"/>
<dbReference type="PIRSF" id="PIRSF037677">
    <property type="entry name" value="DNA_mis_repair_Msh6"/>
    <property type="match status" value="1"/>
</dbReference>
<dbReference type="Gene3D" id="3.40.50.300">
    <property type="entry name" value="P-loop containing nucleotide triphosphate hydrolases"/>
    <property type="match status" value="1"/>
</dbReference>
<dbReference type="PANTHER" id="PTHR11361:SF148">
    <property type="entry name" value="DNA MISMATCH REPAIR PROTEIN MSH6"/>
    <property type="match status" value="1"/>
</dbReference>
<dbReference type="InterPro" id="IPR007696">
    <property type="entry name" value="DNA_mismatch_repair_MutS_core"/>
</dbReference>
<dbReference type="InterPro" id="IPR007860">
    <property type="entry name" value="DNA_mmatch_repair_MutS_con_dom"/>
</dbReference>
<evidence type="ECO:0000256" key="2">
    <source>
        <dbReference type="ARBA" id="ARBA00022741"/>
    </source>
</evidence>
<dbReference type="SMART" id="SM00293">
    <property type="entry name" value="PWWP"/>
    <property type="match status" value="1"/>
</dbReference>
<evidence type="ECO:0000313" key="11">
    <source>
        <dbReference type="RefSeq" id="XP_031572868.1"/>
    </source>
</evidence>
<keyword evidence="3 6" id="KW-0227">DNA damage</keyword>
<dbReference type="InterPro" id="IPR027417">
    <property type="entry name" value="P-loop_NTPase"/>
</dbReference>
<dbReference type="PANTHER" id="PTHR11361">
    <property type="entry name" value="DNA MISMATCH REPAIR PROTEIN MUTS FAMILY MEMBER"/>
    <property type="match status" value="1"/>
</dbReference>
<dbReference type="InterPro" id="IPR045076">
    <property type="entry name" value="MutS"/>
</dbReference>
<dbReference type="SUPFAM" id="SSF52540">
    <property type="entry name" value="P-loop containing nucleoside triphosphate hydrolases"/>
    <property type="match status" value="1"/>
</dbReference>
<dbReference type="PROSITE" id="PS00486">
    <property type="entry name" value="DNA_MISMATCH_REPAIR_2"/>
    <property type="match status" value="1"/>
</dbReference>
<dbReference type="RefSeq" id="XP_031572868.1">
    <property type="nucleotide sequence ID" value="XM_031717008.1"/>
</dbReference>
<dbReference type="GO" id="GO:0032301">
    <property type="term" value="C:MutSalpha complex"/>
    <property type="evidence" value="ECO:0007669"/>
    <property type="project" value="TreeGrafter"/>
</dbReference>
<keyword evidence="2 6" id="KW-0547">Nucleotide-binding</keyword>
<dbReference type="Pfam" id="PF01624">
    <property type="entry name" value="MutS_I"/>
    <property type="match status" value="1"/>
</dbReference>
<feature type="compositionally biased region" description="Basic and acidic residues" evidence="8">
    <location>
        <begin position="21"/>
        <end position="30"/>
    </location>
</feature>
<feature type="compositionally biased region" description="Low complexity" evidence="8">
    <location>
        <begin position="343"/>
        <end position="352"/>
    </location>
</feature>
<dbReference type="Pfam" id="PF00488">
    <property type="entry name" value="MutS_V"/>
    <property type="match status" value="1"/>
</dbReference>
<dbReference type="GO" id="GO:0030983">
    <property type="term" value="F:mismatched DNA binding"/>
    <property type="evidence" value="ECO:0007669"/>
    <property type="project" value="UniProtKB-UniRule"/>
</dbReference>
<reference evidence="11" key="1">
    <citation type="submission" date="2025-08" db="UniProtKB">
        <authorList>
            <consortium name="RefSeq"/>
        </authorList>
    </citation>
    <scope>IDENTIFICATION</scope>
    <source>
        <tissue evidence="11">Tentacle</tissue>
    </source>
</reference>
<dbReference type="InterPro" id="IPR016151">
    <property type="entry name" value="DNA_mismatch_repair_MutS_N"/>
</dbReference>
<dbReference type="SMART" id="SM00533">
    <property type="entry name" value="MUTSd"/>
    <property type="match status" value="1"/>
</dbReference>
<evidence type="ECO:0000256" key="7">
    <source>
        <dbReference type="RuleBase" id="RU003756"/>
    </source>
</evidence>
<dbReference type="GeneID" id="116306878"/>
<dbReference type="SMART" id="SM00534">
    <property type="entry name" value="MUTSac"/>
    <property type="match status" value="1"/>
</dbReference>
<dbReference type="SUPFAM" id="SSF53150">
    <property type="entry name" value="DNA repair protein MutS, domain II"/>
    <property type="match status" value="1"/>
</dbReference>
<feature type="compositionally biased region" description="Acidic residues" evidence="8">
    <location>
        <begin position="226"/>
        <end position="247"/>
    </location>
</feature>
<dbReference type="FunFam" id="3.40.1170.10:FF:000002">
    <property type="entry name" value="DNA mismatch repair protein"/>
    <property type="match status" value="1"/>
</dbReference>
<dbReference type="InterPro" id="IPR017261">
    <property type="entry name" value="DNA_mismatch_repair_MutS/MSH"/>
</dbReference>
<dbReference type="Pfam" id="PF05192">
    <property type="entry name" value="MutS_III"/>
    <property type="match status" value="1"/>
</dbReference>
<dbReference type="InterPro" id="IPR007695">
    <property type="entry name" value="DNA_mismatch_repair_MutS-lik_N"/>
</dbReference>
<comment type="similarity">
    <text evidence="1 6 7">Belongs to the DNA mismatch repair MutS family.</text>
</comment>
<accession>A0A6P8J4F1</accession>
<evidence type="ECO:0000256" key="8">
    <source>
        <dbReference type="SAM" id="MobiDB-lite"/>
    </source>
</evidence>
<dbReference type="FunFam" id="3.40.50.300:FF:000645">
    <property type="entry name" value="DNA mismatch repair protein"/>
    <property type="match status" value="1"/>
</dbReference>
<feature type="domain" description="PWWP" evidence="9">
    <location>
        <begin position="70"/>
        <end position="128"/>
    </location>
</feature>
<dbReference type="FunCoup" id="A0A6P8J4F1">
    <property type="interactions" value="2899"/>
</dbReference>
<dbReference type="SUPFAM" id="SSF48334">
    <property type="entry name" value="DNA repair protein MutS, domain III"/>
    <property type="match status" value="1"/>
</dbReference>
<dbReference type="Pfam" id="PF00855">
    <property type="entry name" value="PWWP"/>
    <property type="match status" value="1"/>
</dbReference>
<evidence type="ECO:0000256" key="1">
    <source>
        <dbReference type="ARBA" id="ARBA00006271"/>
    </source>
</evidence>
<keyword evidence="6 7" id="KW-0234">DNA repair</keyword>
<dbReference type="KEGG" id="aten:116306878"/>
<dbReference type="InterPro" id="IPR007861">
    <property type="entry name" value="DNA_mismatch_repair_MutS_clamp"/>
</dbReference>
<evidence type="ECO:0000256" key="3">
    <source>
        <dbReference type="ARBA" id="ARBA00022763"/>
    </source>
</evidence>
<dbReference type="CDD" id="cd05837">
    <property type="entry name" value="PWWP_MSH6"/>
    <property type="match status" value="1"/>
</dbReference>
<comment type="function">
    <text evidence="6 7">Component of the post-replicative DNA mismatch repair system (MMR).</text>
</comment>
<dbReference type="InterPro" id="IPR036187">
    <property type="entry name" value="DNA_mismatch_repair_MutS_sf"/>
</dbReference>
<feature type="region of interest" description="Disordered" evidence="8">
    <location>
        <begin position="343"/>
        <end position="392"/>
    </location>
</feature>
<dbReference type="NCBIfam" id="NF003810">
    <property type="entry name" value="PRK05399.1"/>
    <property type="match status" value="1"/>
</dbReference>
<dbReference type="GO" id="GO:0140664">
    <property type="term" value="F:ATP-dependent DNA damage sensor activity"/>
    <property type="evidence" value="ECO:0007669"/>
    <property type="project" value="InterPro"/>
</dbReference>
<evidence type="ECO:0000313" key="10">
    <source>
        <dbReference type="Proteomes" id="UP000515163"/>
    </source>
</evidence>
<proteinExistence type="inferred from homology"/>
<evidence type="ECO:0000256" key="6">
    <source>
        <dbReference type="PIRNR" id="PIRNR037677"/>
    </source>
</evidence>
<feature type="compositionally biased region" description="Acidic residues" evidence="8">
    <location>
        <begin position="165"/>
        <end position="178"/>
    </location>
</feature>
<feature type="compositionally biased region" description="Polar residues" evidence="8">
    <location>
        <begin position="31"/>
        <end position="43"/>
    </location>
</feature>
<dbReference type="Pfam" id="PF05190">
    <property type="entry name" value="MutS_IV"/>
    <property type="match status" value="1"/>
</dbReference>
<sequence>MATLFSYFTKTPKRTSPQTADKAEGAKENKTPPSSAQGVTSENGKCGVSTPCGMSNHQSKKNTANATFKCFDIVWAKMEGHPWWPSIICKHPTHDKYLKDKKYHVQFFGEPPSRGWVNVKQVQPFMKGEKKGNGDPAIKKAVIEADRAFQMNTREREELIKCVPSDEEDENDDGEQMEVESGKDDTDDDDNVDTGRKNQFKSRQPQRKATMKARHQKKKRFIIESGSEDSESDEFVPESSETSDDDSVSSGVDEKDDDEFDEPMSEDEKSKSSRKRKRGSSSTSRPKSKKLMNGNSSPHMPCINKTPVKPMSLSSSPSVVLPASLANKVSNSATKAASLLSKFQMTSSPSTSSEKKTDEDSGNGFAHEKLEWLKEQKRKDKRGRPMTHPDYDPKTLLVPASFLSSKEVTPAMKQWWTLKSENFDTVLFFKIGKFYELYHTDAVIGVKELNLIYMKGNFAHAGFPEIAYDRYSDTLIQKGYKVARVEQTETPEMMKERCRKERTNSRYDQVVKREICAVTTKGTKMYSFRDGDCTDTEAAYLLAIKEKGYDDTVGGGSVYGVCFLDTSIGKFHLGQFEDDRQASRLRTLIACHTPVQVLIPRGGLTSKTQHVLSHELMSTITEQLAPGSEFWDSSKTLKFLAEGTFFQENKMDVESVVWPDLLKEMTSGDPHCLTAADDYELAISALGSVVWYLKRCLIEEELLSMGKFEKYQPLDCMQDYNKNEVKFAEGRQHLILDDVTLSNLDILPCGPDTSTEGTLLDRLDYCSTAFGKRLFKQWLCAPLCNPSAINDRLNAVEDLMTMPAAMADVKDILKTLPDLERLLRKIHSMGSHSRAHNHPDGRAILYNEDTYSKRKISDFLSTLEGFSNACSIVSVFKDSAENFKSKILCQVVCYEETKGKGRFPHLENNLKFFKNAFDHAKAKKDGVIVPKPGVNEPYDEALDDIKAEKSWFDQYLDKQRKRLNCRSVVYFGSAKNRYQLEVPDSALSKNTPDDYTLQSQRKGFRRYWTSEIEEHLADLMDAEDRRDVALKDTMRTIFQSFDKHYDMWDKAVQCLAVLDALVSLATYSSHGDGPMCRPEVVLPEVSCDGDVQPFLEIREGRHPCISRTFSGGDFIPNHTVVGIVDNEDESGSVSTDNALSTCVLVTGPNMGGKSTLMRQAGLITVMAQLGCYVPAEKCRLTPVDRVFTRLGAHDRIMAGESTFFVELSETSTILRHATRNSLVLLDELGRGTATFDGTAIACAVVRELSSNIRCRTLFSTHYHSLVEEFAGDPNVRLGHMACMVENDDEEGDPSKETITFLYKFVKGDCPKSYGFNAARLAGIPDEIISLAVHKSREFEETLDQIKLFKRFIGNAHDSSSIKNYLNIVKKLKK</sequence>
<organism evidence="10 11">
    <name type="scientific">Actinia tenebrosa</name>
    <name type="common">Australian red waratah sea anemone</name>
    <dbReference type="NCBI Taxonomy" id="6105"/>
    <lineage>
        <taxon>Eukaryota</taxon>
        <taxon>Metazoa</taxon>
        <taxon>Cnidaria</taxon>
        <taxon>Anthozoa</taxon>
        <taxon>Hexacorallia</taxon>
        <taxon>Actiniaria</taxon>
        <taxon>Actiniidae</taxon>
        <taxon>Actinia</taxon>
    </lineage>
</organism>
<dbReference type="FunFam" id="1.10.1420.10:FF:000006">
    <property type="entry name" value="DNA mismatch repair protein"/>
    <property type="match status" value="1"/>
</dbReference>
<dbReference type="Gene3D" id="2.30.30.140">
    <property type="match status" value="1"/>
</dbReference>
<dbReference type="Proteomes" id="UP000515163">
    <property type="component" value="Unplaced"/>
</dbReference>
<dbReference type="InterPro" id="IPR000432">
    <property type="entry name" value="DNA_mismatch_repair_MutS_C"/>
</dbReference>
<dbReference type="GO" id="GO:0005524">
    <property type="term" value="F:ATP binding"/>
    <property type="evidence" value="ECO:0007669"/>
    <property type="project" value="UniProtKB-UniRule"/>
</dbReference>
<dbReference type="Pfam" id="PF05188">
    <property type="entry name" value="MutS_II"/>
    <property type="match status" value="1"/>
</dbReference>
<dbReference type="OrthoDB" id="10252754at2759"/>
<feature type="compositionally biased region" description="Polar residues" evidence="8">
    <location>
        <begin position="1"/>
        <end position="19"/>
    </location>
</feature>
<name>A0A6P8J4F1_ACTTE</name>
<keyword evidence="10" id="KW-1185">Reference proteome</keyword>
<feature type="region of interest" description="Disordered" evidence="8">
    <location>
        <begin position="1"/>
        <end position="45"/>
    </location>
</feature>
<dbReference type="GO" id="GO:0006298">
    <property type="term" value="P:mismatch repair"/>
    <property type="evidence" value="ECO:0007669"/>
    <property type="project" value="InterPro"/>
</dbReference>
<feature type="compositionally biased region" description="Basic residues" evidence="8">
    <location>
        <begin position="198"/>
        <end position="220"/>
    </location>
</feature>
<evidence type="ECO:0000256" key="4">
    <source>
        <dbReference type="ARBA" id="ARBA00022840"/>
    </source>
</evidence>
<dbReference type="InterPro" id="IPR000313">
    <property type="entry name" value="PWWP_dom"/>
</dbReference>
<dbReference type="SUPFAM" id="SSF63748">
    <property type="entry name" value="Tudor/PWWP/MBT"/>
    <property type="match status" value="1"/>
</dbReference>
<keyword evidence="5 6" id="KW-0238">DNA-binding</keyword>
<evidence type="ECO:0000256" key="5">
    <source>
        <dbReference type="ARBA" id="ARBA00023125"/>
    </source>
</evidence>
<dbReference type="InterPro" id="IPR036678">
    <property type="entry name" value="MutS_con_dom_sf"/>
</dbReference>
<dbReference type="PROSITE" id="PS50812">
    <property type="entry name" value="PWWP"/>
    <property type="match status" value="1"/>
</dbReference>
<keyword evidence="4 6" id="KW-0067">ATP-binding</keyword>
<protein>
    <recommendedName>
        <fullName evidence="6">DNA mismatch repair protein</fullName>
    </recommendedName>
</protein>
<dbReference type="SUPFAM" id="SSF55271">
    <property type="entry name" value="DNA repair protein MutS, domain I"/>
    <property type="match status" value="1"/>
</dbReference>
<gene>
    <name evidence="11" type="primary">LOC116306878</name>
</gene>
<dbReference type="FunFam" id="1.10.1420.10:FF:000005">
    <property type="entry name" value="DNA mismatch repair protein"/>
    <property type="match status" value="1"/>
</dbReference>
<feature type="compositionally biased region" description="Acidic residues" evidence="8">
    <location>
        <begin position="254"/>
        <end position="265"/>
    </location>
</feature>
<dbReference type="Gene3D" id="3.30.420.110">
    <property type="entry name" value="MutS, connector domain"/>
    <property type="match status" value="1"/>
</dbReference>
<evidence type="ECO:0000259" key="9">
    <source>
        <dbReference type="PROSITE" id="PS50812"/>
    </source>
</evidence>
<feature type="region of interest" description="Disordered" evidence="8">
    <location>
        <begin position="155"/>
        <end position="317"/>
    </location>
</feature>
<feature type="compositionally biased region" description="Basic and acidic residues" evidence="8">
    <location>
        <begin position="366"/>
        <end position="378"/>
    </location>
</feature>
<dbReference type="Gene3D" id="1.10.1420.10">
    <property type="match status" value="2"/>
</dbReference>
<dbReference type="Gene3D" id="3.40.1170.10">
    <property type="entry name" value="DNA repair protein MutS, domain I"/>
    <property type="match status" value="1"/>
</dbReference>